<dbReference type="EMBL" id="CP013232">
    <property type="protein sequence ID" value="AMO96361.1"/>
    <property type="molecule type" value="Genomic_DNA"/>
</dbReference>
<dbReference type="SUPFAM" id="SSF56935">
    <property type="entry name" value="Porins"/>
    <property type="match status" value="1"/>
</dbReference>
<dbReference type="InterPro" id="IPR037066">
    <property type="entry name" value="Plug_dom_sf"/>
</dbReference>
<feature type="chain" id="PRO_5007277002" evidence="6">
    <location>
        <begin position="26"/>
        <end position="908"/>
    </location>
</feature>
<dbReference type="CDD" id="cd01347">
    <property type="entry name" value="ligand_gated_channel"/>
    <property type="match status" value="1"/>
</dbReference>
<evidence type="ECO:0000256" key="4">
    <source>
        <dbReference type="ARBA" id="ARBA00023237"/>
    </source>
</evidence>
<evidence type="ECO:0000259" key="7">
    <source>
        <dbReference type="Pfam" id="PF00593"/>
    </source>
</evidence>
<keyword evidence="5" id="KW-0798">TonB box</keyword>
<dbReference type="Pfam" id="PF00593">
    <property type="entry name" value="TonB_dep_Rec_b-barrel"/>
    <property type="match status" value="1"/>
</dbReference>
<dbReference type="Gene3D" id="2.40.170.20">
    <property type="entry name" value="TonB-dependent receptor, beta-barrel domain"/>
    <property type="match status" value="1"/>
</dbReference>
<evidence type="ECO:0000259" key="8">
    <source>
        <dbReference type="Pfam" id="PF07715"/>
    </source>
</evidence>
<reference evidence="9 10" key="1">
    <citation type="submission" date="2015-11" db="EMBL/GenBank/DDBJ databases">
        <title>Exploring the genomic traits of fungus-feeding bacterial genus Collimonas.</title>
        <authorList>
            <person name="Song C."/>
            <person name="Schmidt R."/>
            <person name="de Jager V."/>
            <person name="Krzyzanowska D."/>
            <person name="Jongedijk E."/>
            <person name="Cankar K."/>
            <person name="Beekwilder J."/>
            <person name="van Veen A."/>
            <person name="de Boer W."/>
            <person name="van Veen J.A."/>
            <person name="Garbeva P."/>
        </authorList>
    </citation>
    <scope>NUCLEOTIDE SEQUENCE [LARGE SCALE GENOMIC DNA]</scope>
    <source>
        <strain evidence="9 10">Ter6</strain>
    </source>
</reference>
<keyword evidence="6" id="KW-0732">Signal</keyword>
<dbReference type="NCBIfam" id="TIGR01782">
    <property type="entry name" value="TonB-Xanth-Caul"/>
    <property type="match status" value="1"/>
</dbReference>
<name>A0A127PG25_9BURK</name>
<keyword evidence="9" id="KW-0675">Receptor</keyword>
<dbReference type="Pfam" id="PF07715">
    <property type="entry name" value="Plug"/>
    <property type="match status" value="1"/>
</dbReference>
<sequence>MNKNLTPIASAVALLVMAAAMPAYAQQADDAASKADSKSADKGGIEQVTISGIRGSLQKSLTQKRNADSHVEVITAEDIGKMPDKNVADSLSRVPGVTIGNAGATEGGFDEADRVSMRGTSPSLTQTLINGHNVASGDWFVLDQSGTVGRSVSYTLLPSELVGSVVVHKSSQANLVEGGVAGSVDIITRKPLEFKKQFTAEATLGAVYADLPGKTDPQISALVNWKNEANTFGILVQAFSEERHLQRQGQEILGYTQIAPGSKIALAHPDLAGVYAPNLINSALFEQQRKRTGGLIDAQFKVSNDFSFDVNAFTSEMKAANYNRSYEFWGAQVINAGAGQSPNPGYTVKNNTLTSATFAPVAGTNYGVYDQISRPDESASANFVELGTKWRASDSLTFTTKLGTSSGEGKTPTQNVAEWNVGVGAGAGYQLNGTGTAANWNLGATNNASPAGPSTTFGWIFGDQNINVKDKENWAQVDGEYSTDWGTLKTLQFGLRYNDHKRSSEGVIGQGPTAAAQDPANFPQGYQNFPGNFGSGLGSGFPTNVWYYSPGQLAAYNAFTNRDPVTREDWNSEFSVKEKNTAGYLQANLEGDRWSGNVGLRVVQTKESVISNVAAPATAPGAITTSAFGPFVRQHDDNSYVDVLPSMNLKFDLSKDVIARFAASKTMTRPDYSALAGQVSLSPPAQFGSIGSGTGGNPDLKPITSNNFDVSLEWYFAPRSLVSASIFNMNLTSYVGLGTVTRSYVTSTPDHPANYMADYQLTVPINTSGTVNGIELAYEMPLGKNFGFATNATFINAYDSTNGPLVGASKRTANLTAYYEDERFNARISYNYRSAFYSGLDRSTAFYQDAVGTLAMSLGYKYSEQLSFTLDAQNLNNPTLKYYALNEDQPRAFYKNGRQFYLNAHLKF</sequence>
<comment type="subcellular location">
    <subcellularLocation>
        <location evidence="1 5">Cell outer membrane</location>
    </subcellularLocation>
</comment>
<accession>A0A127PG25</accession>
<gene>
    <name evidence="9" type="primary">chiP-II</name>
    <name evidence="9" type="ORF">CFter6_3737</name>
</gene>
<dbReference type="InterPro" id="IPR012910">
    <property type="entry name" value="Plug_dom"/>
</dbReference>
<evidence type="ECO:0000256" key="1">
    <source>
        <dbReference type="ARBA" id="ARBA00004442"/>
    </source>
</evidence>
<dbReference type="OrthoDB" id="8727862at2"/>
<comment type="similarity">
    <text evidence="2 5">Belongs to the TonB-dependent receptor family.</text>
</comment>
<proteinExistence type="inferred from homology"/>
<dbReference type="InterPro" id="IPR036942">
    <property type="entry name" value="Beta-barrel_TonB_sf"/>
</dbReference>
<evidence type="ECO:0000313" key="9">
    <source>
        <dbReference type="EMBL" id="AMO96361.1"/>
    </source>
</evidence>
<dbReference type="InterPro" id="IPR010104">
    <property type="entry name" value="TonB_rcpt_bac"/>
</dbReference>
<dbReference type="PANTHER" id="PTHR40980:SF3">
    <property type="entry name" value="TONB-DEPENDENT RECEPTOR-LIKE BETA-BARREL DOMAIN-CONTAINING PROTEIN"/>
    <property type="match status" value="1"/>
</dbReference>
<keyword evidence="4" id="KW-0998">Cell outer membrane</keyword>
<dbReference type="PATRIC" id="fig|158899.10.peg.3712"/>
<evidence type="ECO:0000313" key="10">
    <source>
        <dbReference type="Proteomes" id="UP000072421"/>
    </source>
</evidence>
<protein>
    <submittedName>
        <fullName evidence="9">TonB-dependent receptor family protein</fullName>
    </submittedName>
</protein>
<dbReference type="PANTHER" id="PTHR40980">
    <property type="entry name" value="PLUG DOMAIN-CONTAINING PROTEIN"/>
    <property type="match status" value="1"/>
</dbReference>
<dbReference type="InterPro" id="IPR000531">
    <property type="entry name" value="Beta-barrel_TonB"/>
</dbReference>
<organism evidence="9">
    <name type="scientific">Collimonas fungivorans</name>
    <dbReference type="NCBI Taxonomy" id="158899"/>
    <lineage>
        <taxon>Bacteria</taxon>
        <taxon>Pseudomonadati</taxon>
        <taxon>Pseudomonadota</taxon>
        <taxon>Betaproteobacteria</taxon>
        <taxon>Burkholderiales</taxon>
        <taxon>Oxalobacteraceae</taxon>
        <taxon>Collimonas</taxon>
    </lineage>
</organism>
<dbReference type="AlphaFoldDB" id="A0A127PG25"/>
<feature type="signal peptide" evidence="6">
    <location>
        <begin position="1"/>
        <end position="25"/>
    </location>
</feature>
<dbReference type="GO" id="GO:0009279">
    <property type="term" value="C:cell outer membrane"/>
    <property type="evidence" value="ECO:0007669"/>
    <property type="project" value="UniProtKB-SubCell"/>
</dbReference>
<dbReference type="Proteomes" id="UP000072421">
    <property type="component" value="Chromosome"/>
</dbReference>
<evidence type="ECO:0000256" key="3">
    <source>
        <dbReference type="ARBA" id="ARBA00023136"/>
    </source>
</evidence>
<dbReference type="Gene3D" id="2.170.130.10">
    <property type="entry name" value="TonB-dependent receptor, plug domain"/>
    <property type="match status" value="1"/>
</dbReference>
<feature type="domain" description="TonB-dependent receptor-like beta-barrel" evidence="7">
    <location>
        <begin position="427"/>
        <end position="875"/>
    </location>
</feature>
<feature type="domain" description="TonB-dependent receptor plug" evidence="8">
    <location>
        <begin position="64"/>
        <end position="182"/>
    </location>
</feature>
<evidence type="ECO:0000256" key="2">
    <source>
        <dbReference type="ARBA" id="ARBA00009810"/>
    </source>
</evidence>
<evidence type="ECO:0000256" key="6">
    <source>
        <dbReference type="SAM" id="SignalP"/>
    </source>
</evidence>
<keyword evidence="3 5" id="KW-0472">Membrane</keyword>
<evidence type="ECO:0000256" key="5">
    <source>
        <dbReference type="RuleBase" id="RU003357"/>
    </source>
</evidence>